<keyword evidence="2" id="KW-0812">Transmembrane</keyword>
<sequence length="130" mass="14147">MAQWSAGLFGCTQDFKLCLSSFCGPCVPAGRVMAHVKSDKDNKCICLACLATFIPFVFCGWNLYSRMQLRDKYGIEGSTVKDCLTVFCCACCAVEQHARQIGCQGCGKPQSQDMGLDKKDDTAQHAAQDA</sequence>
<dbReference type="InterPro" id="IPR006461">
    <property type="entry name" value="PLAC_motif_containing"/>
</dbReference>
<keyword evidence="2" id="KW-1133">Transmembrane helix</keyword>
<evidence type="ECO:0000256" key="1">
    <source>
        <dbReference type="SAM" id="MobiDB-lite"/>
    </source>
</evidence>
<evidence type="ECO:0000313" key="3">
    <source>
        <dbReference type="EMBL" id="CAE0825344.1"/>
    </source>
</evidence>
<name>A0A6T2EF04_9EUGL</name>
<dbReference type="EMBL" id="HBJA01105908">
    <property type="protein sequence ID" value="CAE0825347.1"/>
    <property type="molecule type" value="Transcribed_RNA"/>
</dbReference>
<reference evidence="3" key="1">
    <citation type="submission" date="2021-01" db="EMBL/GenBank/DDBJ databases">
        <authorList>
            <person name="Corre E."/>
            <person name="Pelletier E."/>
            <person name="Niang G."/>
            <person name="Scheremetjew M."/>
            <person name="Finn R."/>
            <person name="Kale V."/>
            <person name="Holt S."/>
            <person name="Cochrane G."/>
            <person name="Meng A."/>
            <person name="Brown T."/>
            <person name="Cohen L."/>
        </authorList>
    </citation>
    <scope>NUCLEOTIDE SEQUENCE</scope>
    <source>
        <strain evidence="3">CCMP1594</strain>
    </source>
</reference>
<evidence type="ECO:0008006" key="5">
    <source>
        <dbReference type="Google" id="ProtNLM"/>
    </source>
</evidence>
<dbReference type="PANTHER" id="PTHR15907">
    <property type="entry name" value="DUF614 FAMILY PROTEIN-RELATED"/>
    <property type="match status" value="1"/>
</dbReference>
<feature type="region of interest" description="Disordered" evidence="1">
    <location>
        <begin position="104"/>
        <end position="130"/>
    </location>
</feature>
<proteinExistence type="predicted"/>
<dbReference type="Pfam" id="PF04749">
    <property type="entry name" value="PLAC8"/>
    <property type="match status" value="1"/>
</dbReference>
<dbReference type="AlphaFoldDB" id="A0A6T2EF04"/>
<feature type="transmembrane region" description="Helical" evidence="2">
    <location>
        <begin position="45"/>
        <end position="64"/>
    </location>
</feature>
<dbReference type="NCBIfam" id="TIGR01571">
    <property type="entry name" value="A_thal_Cys_rich"/>
    <property type="match status" value="1"/>
</dbReference>
<accession>A0A6T2EF04</accession>
<evidence type="ECO:0000313" key="4">
    <source>
        <dbReference type="EMBL" id="CAE0825347.1"/>
    </source>
</evidence>
<keyword evidence="2" id="KW-0472">Membrane</keyword>
<dbReference type="EMBL" id="HBJA01105905">
    <property type="protein sequence ID" value="CAE0825344.1"/>
    <property type="molecule type" value="Transcribed_RNA"/>
</dbReference>
<evidence type="ECO:0000256" key="2">
    <source>
        <dbReference type="SAM" id="Phobius"/>
    </source>
</evidence>
<organism evidence="3">
    <name type="scientific">Eutreptiella gymnastica</name>
    <dbReference type="NCBI Taxonomy" id="73025"/>
    <lineage>
        <taxon>Eukaryota</taxon>
        <taxon>Discoba</taxon>
        <taxon>Euglenozoa</taxon>
        <taxon>Euglenida</taxon>
        <taxon>Spirocuta</taxon>
        <taxon>Euglenophyceae</taxon>
        <taxon>Eutreptiales</taxon>
        <taxon>Eutreptiaceae</taxon>
        <taxon>Eutreptiella</taxon>
    </lineage>
</organism>
<gene>
    <name evidence="3" type="ORF">EGYM00163_LOCUS36590</name>
    <name evidence="4" type="ORF">EGYM00163_LOCUS36593</name>
</gene>
<protein>
    <recommendedName>
        <fullName evidence="5">PLAC8 family protein</fullName>
    </recommendedName>
</protein>